<name>D0A0Y7_TRYB9</name>
<dbReference type="SMART" id="SM01405">
    <property type="entry name" value="Ribosomal_S6e"/>
    <property type="match status" value="1"/>
</dbReference>
<dbReference type="Proteomes" id="UP000002316">
    <property type="component" value="Chromosome 10"/>
</dbReference>
<evidence type="ECO:0000256" key="4">
    <source>
        <dbReference type="ARBA" id="ARBA00023274"/>
    </source>
</evidence>
<dbReference type="GO" id="GO:0005840">
    <property type="term" value="C:ribosome"/>
    <property type="evidence" value="ECO:0007669"/>
    <property type="project" value="UniProtKB-KW"/>
</dbReference>
<accession>D0A0Y7</accession>
<dbReference type="InterPro" id="IPR014401">
    <property type="entry name" value="Ribosomal_eS6-like"/>
</dbReference>
<evidence type="ECO:0000313" key="7">
    <source>
        <dbReference type="EMBL" id="CBH14929.1"/>
    </source>
</evidence>
<evidence type="ECO:0000313" key="8">
    <source>
        <dbReference type="Proteomes" id="UP000002316"/>
    </source>
</evidence>
<dbReference type="PIRSF" id="PIRSF002129">
    <property type="entry name" value="Ribosom_S6_euk"/>
    <property type="match status" value="1"/>
</dbReference>
<dbReference type="GO" id="GO:0003735">
    <property type="term" value="F:structural constituent of ribosome"/>
    <property type="evidence" value="ECO:0007669"/>
    <property type="project" value="InterPro"/>
</dbReference>
<keyword evidence="2" id="KW-0597">Phosphoprotein</keyword>
<dbReference type="GO" id="GO:0006412">
    <property type="term" value="P:translation"/>
    <property type="evidence" value="ECO:0007669"/>
    <property type="project" value="InterPro"/>
</dbReference>
<dbReference type="PANTHER" id="PTHR11502">
    <property type="entry name" value="40S RIBOSOMAL PROTEIN S6"/>
    <property type="match status" value="1"/>
</dbReference>
<dbReference type="Pfam" id="PF01092">
    <property type="entry name" value="Ribosomal_S6e"/>
    <property type="match status" value="1"/>
</dbReference>
<dbReference type="PROSITE" id="PS00578">
    <property type="entry name" value="RIBOSOMAL_S6E"/>
    <property type="match status" value="1"/>
</dbReference>
<dbReference type="AlphaFoldDB" id="D0A0Y7"/>
<dbReference type="InterPro" id="IPR001377">
    <property type="entry name" value="Ribosomal_eS6"/>
</dbReference>
<dbReference type="GO" id="GO:1990904">
    <property type="term" value="C:ribonucleoprotein complex"/>
    <property type="evidence" value="ECO:0007669"/>
    <property type="project" value="UniProtKB-KW"/>
</dbReference>
<feature type="compositionally biased region" description="Basic and acidic residues" evidence="6">
    <location>
        <begin position="263"/>
        <end position="274"/>
    </location>
</feature>
<dbReference type="KEGG" id="tbg:TbgDal_X100"/>
<evidence type="ECO:0000256" key="6">
    <source>
        <dbReference type="SAM" id="MobiDB-lite"/>
    </source>
</evidence>
<evidence type="ECO:0000256" key="2">
    <source>
        <dbReference type="ARBA" id="ARBA00022553"/>
    </source>
</evidence>
<evidence type="ECO:0000256" key="1">
    <source>
        <dbReference type="ARBA" id="ARBA00009312"/>
    </source>
</evidence>
<dbReference type="VEuPathDB" id="TriTrypDB:Tbg972.10.100"/>
<dbReference type="FunFam" id="1.20.5.2650:FF:000004">
    <property type="entry name" value="40S ribosomal protein S6"/>
    <property type="match status" value="1"/>
</dbReference>
<keyword evidence="4 5" id="KW-0687">Ribonucleoprotein</keyword>
<organism evidence="7 8">
    <name type="scientific">Trypanosoma brucei gambiense (strain MHOM/CI/86/DAL972)</name>
    <dbReference type="NCBI Taxonomy" id="679716"/>
    <lineage>
        <taxon>Eukaryota</taxon>
        <taxon>Discoba</taxon>
        <taxon>Euglenozoa</taxon>
        <taxon>Kinetoplastea</taxon>
        <taxon>Metakinetoplastina</taxon>
        <taxon>Trypanosomatida</taxon>
        <taxon>Trypanosomatidae</taxon>
        <taxon>Trypanosoma</taxon>
    </lineage>
</organism>
<dbReference type="Gene3D" id="1.20.5.2650">
    <property type="match status" value="1"/>
</dbReference>
<dbReference type="InterPro" id="IPR018282">
    <property type="entry name" value="Ribosomal_eS6_CS"/>
</dbReference>
<evidence type="ECO:0000256" key="5">
    <source>
        <dbReference type="PIRNR" id="PIRNR002129"/>
    </source>
</evidence>
<evidence type="ECO:0000256" key="3">
    <source>
        <dbReference type="ARBA" id="ARBA00022980"/>
    </source>
</evidence>
<sequence>MYELHENGHLCTFFFVICQERVAPMKLNVAYPRNGTVKQVEVTDEVLRRVNLGDYRLGNEVDGAIFGEPFKGYTFKLRGGSDKEGFPMVQGVMAPSRVSLLVKRGAVGFNTFRGYQGERRRKSLRGCILGSDIAVLNVTVERVGEQPIEGVTDVSVPRRLGPKRANKIRKLFNLGRTDDVRKYVIRRKVTKEGKKDRFKAPKIQRLITSTIRARRAKKVRVAIDKVRKSAAERREYLRLVGARRRAARQRKAARHHSSRVNAQRKEVDAFKARK</sequence>
<comment type="similarity">
    <text evidence="1 5">Belongs to the eukaryotic ribosomal protein eS6 family.</text>
</comment>
<dbReference type="OrthoDB" id="10260596at2759"/>
<proteinExistence type="inferred from homology"/>
<dbReference type="RefSeq" id="XP_011777195.1">
    <property type="nucleotide sequence ID" value="XM_011778893.1"/>
</dbReference>
<dbReference type="EMBL" id="FN554973">
    <property type="protein sequence ID" value="CBH14929.1"/>
    <property type="molecule type" value="Genomic_DNA"/>
</dbReference>
<keyword evidence="3 5" id="KW-0689">Ribosomal protein</keyword>
<feature type="compositionally biased region" description="Basic residues" evidence="6">
    <location>
        <begin position="243"/>
        <end position="258"/>
    </location>
</feature>
<gene>
    <name evidence="7" type="ORF">TbgDal_X100</name>
</gene>
<feature type="region of interest" description="Disordered" evidence="6">
    <location>
        <begin position="243"/>
        <end position="274"/>
    </location>
</feature>
<protein>
    <recommendedName>
        <fullName evidence="5">40S ribosomal protein S6</fullName>
    </recommendedName>
</protein>
<dbReference type="GeneID" id="23864166"/>
<reference evidence="8" key="1">
    <citation type="journal article" date="2010" name="PLoS Negl. Trop. Dis.">
        <title>The genome sequence of Trypanosoma brucei gambiense, causative agent of chronic human african trypanosomiasis.</title>
        <authorList>
            <person name="Jackson A.P."/>
            <person name="Sanders M."/>
            <person name="Berry A."/>
            <person name="McQuillan J."/>
            <person name="Aslett M.A."/>
            <person name="Quail M.A."/>
            <person name="Chukualim B."/>
            <person name="Capewell P."/>
            <person name="MacLeod A."/>
            <person name="Melville S.E."/>
            <person name="Gibson W."/>
            <person name="Barry J.D."/>
            <person name="Berriman M."/>
            <person name="Hertz-Fowler C."/>
        </authorList>
    </citation>
    <scope>NUCLEOTIDE SEQUENCE [LARGE SCALE GENOMIC DNA]</scope>
    <source>
        <strain evidence="8">MHOM/CI/86/DAL972</strain>
    </source>
</reference>